<dbReference type="Gene3D" id="2.120.10.30">
    <property type="entry name" value="TolB, C-terminal domain"/>
    <property type="match status" value="1"/>
</dbReference>
<dbReference type="EMBL" id="AOIQ01000015">
    <property type="protein sequence ID" value="ELZ10099.1"/>
    <property type="molecule type" value="Genomic_DNA"/>
</dbReference>
<dbReference type="SUPFAM" id="SSF63829">
    <property type="entry name" value="Calcium-dependent phosphotriesterase"/>
    <property type="match status" value="1"/>
</dbReference>
<gene>
    <name evidence="2" type="ORF">C479_09890</name>
</gene>
<dbReference type="Pfam" id="PF09684">
    <property type="entry name" value="Tail_P2_I"/>
    <property type="match status" value="1"/>
</dbReference>
<dbReference type="InterPro" id="IPR011748">
    <property type="entry name" value="Unchr_phage_tail-like"/>
</dbReference>
<feature type="compositionally biased region" description="Basic and acidic residues" evidence="1">
    <location>
        <begin position="577"/>
        <end position="598"/>
    </location>
</feature>
<feature type="region of interest" description="Disordered" evidence="1">
    <location>
        <begin position="577"/>
        <end position="611"/>
    </location>
</feature>
<keyword evidence="3" id="KW-1185">Reference proteome</keyword>
<dbReference type="RefSeq" id="WP_007701634.1">
    <property type="nucleotide sequence ID" value="NZ_AOIQ01000015.1"/>
</dbReference>
<dbReference type="Proteomes" id="UP000011560">
    <property type="component" value="Unassembled WGS sequence"/>
</dbReference>
<dbReference type="STRING" id="1227490.C479_09890"/>
<sequence>MEYSYSTATSEADWNEWVKRNVAVVDGGLSIARTTSIRESDLGVSVVDHAVDPTGVLYTLDDSGALYRYDPATDLHQRLIEGSESSIDRPCAVCASENRVYVADAADGSIVTLSPRLQRELGQLPCEAADPRTLRYADGVVYVVDGDDRLVTVGGEAELTVDWWLQSPIDLAVCAGRMYVLDETSDGRTIRAFDAEEERREGLYPLSTGAFVTEDASFTPTAIAVPSGRLVVAGTFDDRDGHGLFEWDPDQERFTLRHELARPCVDLVGQPTDEHSRRVFYALLGEERASYALQEVGEYARHPKRDRHVGVAFHRFDAGRAAVEWHRIALDIARASASTQVRLRYVATDEAAIGSFDAEGLGTEGLDPSAIEALRESGVDSLWALATAAPTDLAERSDRFDVSTIRSWCEAAGETLADHADDRWTLVETIDPEETLLRDATGRYLYVAVELVGTPTAAPLVDSVMAYCPRQSYLRYLPEVYQEDDRSATFLERFLSVFETSFVEIEREIEGFSRYMDPGGVPSESLEWIETWLAADDYRSWPESARRELLARAPELYRKRGTKAGLRAMLELYLSHTTDEGRSGPERTTAERADRSRLLDATGTESDASSLSSGRAIDQRLFFLEPGDLDCIENEAARAQFASLLPGPRSFALCCGPFDSAEQREAVEHIVETETPAHVTAQVLPIEDEFTLGVDTFLGVNSALRPRAFAMGEAALGEDTVLGPGRTTE</sequence>
<name>M0BKF9_9EURY</name>
<dbReference type="OrthoDB" id="202878at2157"/>
<dbReference type="NCBIfam" id="TIGR02242">
    <property type="entry name" value="tail_TIGR02242"/>
    <property type="match status" value="1"/>
</dbReference>
<evidence type="ECO:0000313" key="3">
    <source>
        <dbReference type="Proteomes" id="UP000011560"/>
    </source>
</evidence>
<protein>
    <submittedName>
        <fullName evidence="2">Phage tail protein</fullName>
    </submittedName>
</protein>
<evidence type="ECO:0000313" key="2">
    <source>
        <dbReference type="EMBL" id="ELZ10099.1"/>
    </source>
</evidence>
<comment type="caution">
    <text evidence="2">The sequence shown here is derived from an EMBL/GenBank/DDBJ whole genome shotgun (WGS) entry which is preliminary data.</text>
</comment>
<reference evidence="2 3" key="1">
    <citation type="journal article" date="2014" name="PLoS Genet.">
        <title>Phylogenetically driven sequencing of extremely halophilic archaea reveals strategies for static and dynamic osmo-response.</title>
        <authorList>
            <person name="Becker E.A."/>
            <person name="Seitzer P.M."/>
            <person name="Tritt A."/>
            <person name="Larsen D."/>
            <person name="Krusor M."/>
            <person name="Yao A.I."/>
            <person name="Wu D."/>
            <person name="Madern D."/>
            <person name="Eisen J.A."/>
            <person name="Darling A.E."/>
            <person name="Facciotti M.T."/>
        </authorList>
    </citation>
    <scope>NUCLEOTIDE SEQUENCE [LARGE SCALE GENOMIC DNA]</scope>
    <source>
        <strain evidence="2 3">JCM 14624</strain>
    </source>
</reference>
<dbReference type="PATRIC" id="fig|1227490.4.peg.2022"/>
<dbReference type="InterPro" id="IPR006521">
    <property type="entry name" value="Tail_protein_I"/>
</dbReference>
<organism evidence="2 3">
    <name type="scientific">Halovivax asiaticus JCM 14624</name>
    <dbReference type="NCBI Taxonomy" id="1227490"/>
    <lineage>
        <taxon>Archaea</taxon>
        <taxon>Methanobacteriati</taxon>
        <taxon>Methanobacteriota</taxon>
        <taxon>Stenosarchaea group</taxon>
        <taxon>Halobacteria</taxon>
        <taxon>Halobacteriales</taxon>
        <taxon>Natrialbaceae</taxon>
        <taxon>Halovivax</taxon>
    </lineage>
</organism>
<accession>M0BKF9</accession>
<dbReference type="Gene3D" id="1.10.150.20">
    <property type="entry name" value="5' to 3' exonuclease, C-terminal subdomain"/>
    <property type="match status" value="1"/>
</dbReference>
<dbReference type="InterPro" id="IPR011042">
    <property type="entry name" value="6-blade_b-propeller_TolB-like"/>
</dbReference>
<evidence type="ECO:0000256" key="1">
    <source>
        <dbReference type="SAM" id="MobiDB-lite"/>
    </source>
</evidence>
<dbReference type="AlphaFoldDB" id="M0BKF9"/>
<proteinExistence type="predicted"/>